<dbReference type="Proteomes" id="UP000604046">
    <property type="component" value="Unassembled WGS sequence"/>
</dbReference>
<reference evidence="3" key="1">
    <citation type="submission" date="2021-02" db="EMBL/GenBank/DDBJ databases">
        <authorList>
            <person name="Dougan E. K."/>
            <person name="Rhodes N."/>
            <person name="Thang M."/>
            <person name="Chan C."/>
        </authorList>
    </citation>
    <scope>NUCLEOTIDE SEQUENCE</scope>
</reference>
<keyword evidence="4" id="KW-1185">Reference proteome</keyword>
<feature type="compositionally biased region" description="Polar residues" evidence="1">
    <location>
        <begin position="155"/>
        <end position="166"/>
    </location>
</feature>
<organism evidence="3 4">
    <name type="scientific">Symbiodinium natans</name>
    <dbReference type="NCBI Taxonomy" id="878477"/>
    <lineage>
        <taxon>Eukaryota</taxon>
        <taxon>Sar</taxon>
        <taxon>Alveolata</taxon>
        <taxon>Dinophyceae</taxon>
        <taxon>Suessiales</taxon>
        <taxon>Symbiodiniaceae</taxon>
        <taxon>Symbiodinium</taxon>
    </lineage>
</organism>
<protein>
    <submittedName>
        <fullName evidence="3">Uncharacterized protein</fullName>
    </submittedName>
</protein>
<dbReference type="AlphaFoldDB" id="A0A812T9Q8"/>
<accession>A0A812T9Q8</accession>
<feature type="compositionally biased region" description="Acidic residues" evidence="1">
    <location>
        <begin position="335"/>
        <end position="346"/>
    </location>
</feature>
<gene>
    <name evidence="3" type="ORF">SNAT2548_LOCUS29440</name>
</gene>
<feature type="compositionally biased region" description="Low complexity" evidence="1">
    <location>
        <begin position="175"/>
        <end position="188"/>
    </location>
</feature>
<dbReference type="EMBL" id="CAJNDS010002560">
    <property type="protein sequence ID" value="CAE7525919.1"/>
    <property type="molecule type" value="Genomic_DNA"/>
</dbReference>
<evidence type="ECO:0000313" key="4">
    <source>
        <dbReference type="Proteomes" id="UP000604046"/>
    </source>
</evidence>
<sequence>MSVCRTNDNDPRLLGRRSIGGHQQLQQKLRLEALQAPGKAAREKVASEAVGPGWATVLQTARVRASTSKDAQILQTLEEGKMVKVQEVRKRRALIAEPLAGWVMLEKLRQDPWQRLGPEKTSATSWAQESVLARLRTAPPEPSVVEDPSGGEGSKMQSDSLESATVPTAGEEAATPTLKLPSKSTSTSVADESSGISKNTRSAIWMEGDRLLKVSSVWWLAAIAGICLAVLMGTPGISILATSIIIWGALYHKLQPRWLKAEARGSCKAAAPTVQEESVGFMTPVVQEDGQMPAPDDEAGEALPQPAVQPVPVVEYESVESSAPAVAEEVGQMPPDDEAAEEDDITSEMGEGLCGGQWHEEQADNLGGGFGLGGLVVAQGIRLGIPSASCIAMLGAGAGAKGVLGPSSAGACPRLTLWGKDCCSLRHTCFSVIVRGADDS</sequence>
<comment type="caution">
    <text evidence="3">The sequence shown here is derived from an EMBL/GenBank/DDBJ whole genome shotgun (WGS) entry which is preliminary data.</text>
</comment>
<feature type="region of interest" description="Disordered" evidence="1">
    <location>
        <begin position="137"/>
        <end position="193"/>
    </location>
</feature>
<feature type="transmembrane region" description="Helical" evidence="2">
    <location>
        <begin position="217"/>
        <end position="250"/>
    </location>
</feature>
<name>A0A812T9Q8_9DINO</name>
<keyword evidence="2" id="KW-0812">Transmembrane</keyword>
<evidence type="ECO:0000256" key="1">
    <source>
        <dbReference type="SAM" id="MobiDB-lite"/>
    </source>
</evidence>
<feature type="region of interest" description="Disordered" evidence="1">
    <location>
        <begin position="324"/>
        <end position="346"/>
    </location>
</feature>
<keyword evidence="2" id="KW-1133">Transmembrane helix</keyword>
<keyword evidence="2" id="KW-0472">Membrane</keyword>
<evidence type="ECO:0000256" key="2">
    <source>
        <dbReference type="SAM" id="Phobius"/>
    </source>
</evidence>
<evidence type="ECO:0000313" key="3">
    <source>
        <dbReference type="EMBL" id="CAE7525919.1"/>
    </source>
</evidence>
<proteinExistence type="predicted"/>